<feature type="transmembrane region" description="Helical" evidence="2">
    <location>
        <begin position="607"/>
        <end position="624"/>
    </location>
</feature>
<feature type="domain" description="PGG" evidence="3">
    <location>
        <begin position="600"/>
        <end position="715"/>
    </location>
</feature>
<keyword evidence="2" id="KW-1133">Transmembrane helix</keyword>
<feature type="transmembrane region" description="Helical" evidence="2">
    <location>
        <begin position="82"/>
        <end position="105"/>
    </location>
</feature>
<feature type="transmembrane region" description="Helical" evidence="2">
    <location>
        <begin position="564"/>
        <end position="586"/>
    </location>
</feature>
<feature type="domain" description="PGG" evidence="3">
    <location>
        <begin position="252"/>
        <end position="330"/>
    </location>
</feature>
<feature type="transmembrane region" description="Helical" evidence="2">
    <location>
        <begin position="396"/>
        <end position="414"/>
    </location>
</feature>
<feature type="transmembrane region" description="Helical" evidence="2">
    <location>
        <begin position="845"/>
        <end position="867"/>
    </location>
</feature>
<feature type="transmembrane region" description="Helical" evidence="2">
    <location>
        <begin position="912"/>
        <end position="932"/>
    </location>
</feature>
<gene>
    <name evidence="4" type="ORF">U9M48_001790</name>
</gene>
<dbReference type="Pfam" id="PF13962">
    <property type="entry name" value="PGG"/>
    <property type="match status" value="5"/>
</dbReference>
<feature type="region of interest" description="Disordered" evidence="1">
    <location>
        <begin position="752"/>
        <end position="788"/>
    </location>
</feature>
<feature type="transmembrane region" description="Helical" evidence="2">
    <location>
        <begin position="259"/>
        <end position="276"/>
    </location>
</feature>
<feature type="compositionally biased region" description="Polar residues" evidence="1">
    <location>
        <begin position="228"/>
        <end position="237"/>
    </location>
</feature>
<dbReference type="InterPro" id="IPR026961">
    <property type="entry name" value="PGG_dom"/>
</dbReference>
<name>A0AAQ3PMM3_PASNO</name>
<dbReference type="AlphaFoldDB" id="A0AAQ3PMM3"/>
<feature type="domain" description="PGG" evidence="3">
    <location>
        <begin position="793"/>
        <end position="905"/>
    </location>
</feature>
<feature type="transmembrane region" description="Helical" evidence="2">
    <location>
        <begin position="534"/>
        <end position="552"/>
    </location>
</feature>
<dbReference type="PANTHER" id="PTHR24177:SF432">
    <property type="entry name" value="OS06G0286146 PROTEIN"/>
    <property type="match status" value="1"/>
</dbReference>
<evidence type="ECO:0000256" key="2">
    <source>
        <dbReference type="SAM" id="Phobius"/>
    </source>
</evidence>
<feature type="domain" description="PGG" evidence="3">
    <location>
        <begin position="448"/>
        <end position="558"/>
    </location>
</feature>
<feature type="transmembrane region" description="Helical" evidence="2">
    <location>
        <begin position="503"/>
        <end position="522"/>
    </location>
</feature>
<keyword evidence="2" id="KW-0472">Membrane</keyword>
<sequence>MLGQTPATPPVPRSSSGKDDDRENDKVMLDMRKYLLLLAILAATVTYVAGLNPPGGVWLDTQDGHLTGNQILVVTYHARYNAFSYSNATAFMASGVVILLLLLGFKKDVKQEQSVAVNKDVEQSVPVNKDVERSKAVDKDKDVEDSGTTLFVVLRWVMALDLLALVVAYAAGASRDTLTTVLASVLVSPIFAYIVLHMVRHSYLSDSLFPEDQNKAVSSADESCGCTCTSTAPVSNGSKEDKKPLSKKEKQDNKRRRKILMLLAIFATTITYTAGLNPPGGFWPSADTEDGGTPVLQNHHRRRFVAFFVFNTASFVASLTVVTLLLTGRFSRKFMLHPVLALLTKVNKKFQKFLNRCNDPAAEDAPYAFTMVSLLGLVGAYAFGSCWETDSTISVIVLYLVGLVFVLLIVYNAIENKKTPAPPHRNSQDTIASTVTRRTVIKKDEDNGLRSARSLVLLLATLAATVTYQAGLNPPGGFWPDDRDGHKGGDPILMTKHATRYRVFYYCNSTALAASLVVIFMVQMNCLSRGLTSCHVLQAVMILNLIGLIGAFAAGCCRDVSTSIYVVALAGAVLVYVVFHLVFFTLRLKLEDLRKEDIDDVEKRRKLLLLLAILAVTLTYQAGLTPPGGFWSVDDGGELGHHADAGAPVLLSNYPRRYTAFFYLNATGFMASIALTILLVNPNLYRAGIHCRALYVCMVAGLFGLMGAYAAGSSRHVRTSIFMIALIAIVFIFVILLLVVFKIKPKSNEQSIGNNGAGNANEDALERGNGGTDNQEKAPPSQSTDSNDIQQHTKRMYLMLLGILAASVTYQAGLAPPGGVWLDNNDGHTVGNPVLHDSDHLRYRIFFVCNSASFTASMVVITLVLLTMMLKETKTDKKFLILAAQCMMVVDLIGLMGAYAAGSSREWETSGYILGLVAAVVFYIGVHLLTVINSSNTGQDREDH</sequence>
<feature type="transmembrane region" description="Helical" evidence="2">
    <location>
        <begin position="304"/>
        <end position="326"/>
    </location>
</feature>
<dbReference type="GO" id="GO:0016020">
    <property type="term" value="C:membrane"/>
    <property type="evidence" value="ECO:0007669"/>
    <property type="project" value="TreeGrafter"/>
</dbReference>
<evidence type="ECO:0000256" key="1">
    <source>
        <dbReference type="SAM" id="MobiDB-lite"/>
    </source>
</evidence>
<evidence type="ECO:0000313" key="5">
    <source>
        <dbReference type="Proteomes" id="UP001341281"/>
    </source>
</evidence>
<feature type="domain" description="PGG" evidence="3">
    <location>
        <begin position="28"/>
        <end position="111"/>
    </location>
</feature>
<feature type="compositionally biased region" description="Basic and acidic residues" evidence="1">
    <location>
        <begin position="238"/>
        <end position="252"/>
    </location>
</feature>
<feature type="transmembrane region" description="Helical" evidence="2">
    <location>
        <begin position="365"/>
        <end position="384"/>
    </location>
</feature>
<evidence type="ECO:0000259" key="3">
    <source>
        <dbReference type="Pfam" id="PF13962"/>
    </source>
</evidence>
<dbReference type="EMBL" id="CP144745">
    <property type="protein sequence ID" value="WVZ50548.1"/>
    <property type="molecule type" value="Genomic_DNA"/>
</dbReference>
<feature type="region of interest" description="Disordered" evidence="1">
    <location>
        <begin position="220"/>
        <end position="253"/>
    </location>
</feature>
<keyword evidence="2" id="KW-0812">Transmembrane</keyword>
<protein>
    <recommendedName>
        <fullName evidence="3">PGG domain-containing protein</fullName>
    </recommendedName>
</protein>
<proteinExistence type="predicted"/>
<dbReference type="Proteomes" id="UP001341281">
    <property type="component" value="Chromosome 01"/>
</dbReference>
<feature type="transmembrane region" description="Helical" evidence="2">
    <location>
        <begin position="879"/>
        <end position="900"/>
    </location>
</feature>
<dbReference type="PANTHER" id="PTHR24177">
    <property type="entry name" value="CASKIN"/>
    <property type="match status" value="1"/>
</dbReference>
<evidence type="ECO:0000313" key="4">
    <source>
        <dbReference type="EMBL" id="WVZ50548.1"/>
    </source>
</evidence>
<feature type="transmembrane region" description="Helical" evidence="2">
    <location>
        <begin position="149"/>
        <end position="171"/>
    </location>
</feature>
<feature type="transmembrane region" description="Helical" evidence="2">
    <location>
        <begin position="177"/>
        <end position="196"/>
    </location>
</feature>
<feature type="transmembrane region" description="Helical" evidence="2">
    <location>
        <begin position="717"/>
        <end position="741"/>
    </location>
</feature>
<feature type="transmembrane region" description="Helical" evidence="2">
    <location>
        <begin position="796"/>
        <end position="814"/>
    </location>
</feature>
<feature type="transmembrane region" description="Helical" evidence="2">
    <location>
        <begin position="34"/>
        <end position="51"/>
    </location>
</feature>
<feature type="transmembrane region" description="Helical" evidence="2">
    <location>
        <begin position="452"/>
        <end position="471"/>
    </location>
</feature>
<feature type="region of interest" description="Disordered" evidence="1">
    <location>
        <begin position="1"/>
        <end position="23"/>
    </location>
</feature>
<feature type="transmembrane region" description="Helical" evidence="2">
    <location>
        <begin position="693"/>
        <end position="711"/>
    </location>
</feature>
<organism evidence="4 5">
    <name type="scientific">Paspalum notatum var. saurae</name>
    <dbReference type="NCBI Taxonomy" id="547442"/>
    <lineage>
        <taxon>Eukaryota</taxon>
        <taxon>Viridiplantae</taxon>
        <taxon>Streptophyta</taxon>
        <taxon>Embryophyta</taxon>
        <taxon>Tracheophyta</taxon>
        <taxon>Spermatophyta</taxon>
        <taxon>Magnoliopsida</taxon>
        <taxon>Liliopsida</taxon>
        <taxon>Poales</taxon>
        <taxon>Poaceae</taxon>
        <taxon>PACMAD clade</taxon>
        <taxon>Panicoideae</taxon>
        <taxon>Andropogonodae</taxon>
        <taxon>Paspaleae</taxon>
        <taxon>Paspalinae</taxon>
        <taxon>Paspalum</taxon>
    </lineage>
</organism>
<reference evidence="4 5" key="1">
    <citation type="submission" date="2024-02" db="EMBL/GenBank/DDBJ databases">
        <title>High-quality chromosome-scale genome assembly of Pensacola bahiagrass (Paspalum notatum Flugge var. saurae).</title>
        <authorList>
            <person name="Vega J.M."/>
            <person name="Podio M."/>
            <person name="Orjuela J."/>
            <person name="Siena L.A."/>
            <person name="Pessino S.C."/>
            <person name="Combes M.C."/>
            <person name="Mariac C."/>
            <person name="Albertini E."/>
            <person name="Pupilli F."/>
            <person name="Ortiz J.P.A."/>
            <person name="Leblanc O."/>
        </authorList>
    </citation>
    <scope>NUCLEOTIDE SEQUENCE [LARGE SCALE GENOMIC DNA]</scope>
    <source>
        <strain evidence="4">R1</strain>
        <tissue evidence="4">Leaf</tissue>
    </source>
</reference>
<feature type="transmembrane region" description="Helical" evidence="2">
    <location>
        <begin position="660"/>
        <end position="681"/>
    </location>
</feature>
<keyword evidence="5" id="KW-1185">Reference proteome</keyword>
<accession>A0AAQ3PMM3</accession>